<evidence type="ECO:0008006" key="4">
    <source>
        <dbReference type="Google" id="ProtNLM"/>
    </source>
</evidence>
<comment type="caution">
    <text evidence="2">The sequence shown here is derived from an EMBL/GenBank/DDBJ whole genome shotgun (WGS) entry which is preliminary data.</text>
</comment>
<sequence>MKLPPSLAPAIAAALLCLAGASACAQDDPVAPEVEVELDTISTESLDQLAYATLLPNPDVADPTLMKSAITAVLHAPPAKPKTIVPTGAPTKPAIKAVVIDPNAVAIPPTRLVFDQNQSVQIHADGAPPPNAPDPSPFVRVMPRQADPAAVTLGARWSAQDRIQAPLLSALAWEAHADVVSGAPAARAGNVRRSLRITAMWDTPEDLSIGFTPGFTRGGGREFEHYETGLAVTTVDKTRCARWRSFVEVSGEKLAFNNVIDNSTAHVAAGASYSASANTQLDIGVSRGTTWYSNDLTSNVGFSVKF</sequence>
<gene>
    <name evidence="2" type="ORF">LPC04_07610</name>
</gene>
<feature type="signal peptide" evidence="1">
    <location>
        <begin position="1"/>
        <end position="25"/>
    </location>
</feature>
<evidence type="ECO:0000256" key="1">
    <source>
        <dbReference type="SAM" id="SignalP"/>
    </source>
</evidence>
<evidence type="ECO:0000313" key="3">
    <source>
        <dbReference type="Proteomes" id="UP001139353"/>
    </source>
</evidence>
<keyword evidence="3" id="KW-1185">Reference proteome</keyword>
<reference evidence="2" key="1">
    <citation type="submission" date="2021-11" db="EMBL/GenBank/DDBJ databases">
        <title>BS-T2-15 a new species belonging to the Comamonadaceae family isolated from the soil of a French oak forest.</title>
        <authorList>
            <person name="Mieszkin S."/>
            <person name="Alain K."/>
        </authorList>
    </citation>
    <scope>NUCLEOTIDE SEQUENCE</scope>
    <source>
        <strain evidence="2">BS-T2-15</strain>
    </source>
</reference>
<dbReference type="EMBL" id="JAJLJH010000001">
    <property type="protein sequence ID" value="MCK9685571.1"/>
    <property type="molecule type" value="Genomic_DNA"/>
</dbReference>
<dbReference type="AlphaFoldDB" id="A0A9X1YGL4"/>
<dbReference type="RefSeq" id="WP_275681570.1">
    <property type="nucleotide sequence ID" value="NZ_JAJLJH010000001.1"/>
</dbReference>
<keyword evidence="1" id="KW-0732">Signal</keyword>
<evidence type="ECO:0000313" key="2">
    <source>
        <dbReference type="EMBL" id="MCK9685571.1"/>
    </source>
</evidence>
<name>A0A9X1YGL4_9BURK</name>
<organism evidence="2 3">
    <name type="scientific">Scleromatobacter humisilvae</name>
    <dbReference type="NCBI Taxonomy" id="2897159"/>
    <lineage>
        <taxon>Bacteria</taxon>
        <taxon>Pseudomonadati</taxon>
        <taxon>Pseudomonadota</taxon>
        <taxon>Betaproteobacteria</taxon>
        <taxon>Burkholderiales</taxon>
        <taxon>Sphaerotilaceae</taxon>
        <taxon>Scleromatobacter</taxon>
    </lineage>
</organism>
<protein>
    <recommendedName>
        <fullName evidence="4">Autotransporter domain-containing protein</fullName>
    </recommendedName>
</protein>
<dbReference type="PROSITE" id="PS51257">
    <property type="entry name" value="PROKAR_LIPOPROTEIN"/>
    <property type="match status" value="1"/>
</dbReference>
<proteinExistence type="predicted"/>
<dbReference type="Proteomes" id="UP001139353">
    <property type="component" value="Unassembled WGS sequence"/>
</dbReference>
<accession>A0A9X1YGL4</accession>
<feature type="chain" id="PRO_5040894702" description="Autotransporter domain-containing protein" evidence="1">
    <location>
        <begin position="26"/>
        <end position="306"/>
    </location>
</feature>